<dbReference type="EMBL" id="KB007885">
    <property type="protein sequence ID" value="ELR22361.1"/>
    <property type="molecule type" value="Genomic_DNA"/>
</dbReference>
<proteinExistence type="predicted"/>
<feature type="region of interest" description="Disordered" evidence="1">
    <location>
        <begin position="133"/>
        <end position="157"/>
    </location>
</feature>
<evidence type="ECO:0000313" key="3">
    <source>
        <dbReference type="EMBL" id="ELR22361.1"/>
    </source>
</evidence>
<reference evidence="3 4" key="1">
    <citation type="journal article" date="2013" name="Genome Biol.">
        <title>Genome of Acanthamoeba castellanii highlights extensive lateral gene transfer and early evolution of tyrosine kinase signaling.</title>
        <authorList>
            <person name="Clarke M."/>
            <person name="Lohan A.J."/>
            <person name="Liu B."/>
            <person name="Lagkouvardos I."/>
            <person name="Roy S."/>
            <person name="Zafar N."/>
            <person name="Bertelli C."/>
            <person name="Schilde C."/>
            <person name="Kianianmomeni A."/>
            <person name="Burglin T.R."/>
            <person name="Frech C."/>
            <person name="Turcotte B."/>
            <person name="Kopec K.O."/>
            <person name="Synnott J.M."/>
            <person name="Choo C."/>
            <person name="Paponov I."/>
            <person name="Finkler A."/>
            <person name="Soon Heng Tan C."/>
            <person name="Hutchins A.P."/>
            <person name="Weinmeier T."/>
            <person name="Rattei T."/>
            <person name="Chu J.S."/>
            <person name="Gimenez G."/>
            <person name="Irimia M."/>
            <person name="Rigden D.J."/>
            <person name="Fitzpatrick D.A."/>
            <person name="Lorenzo-Morales J."/>
            <person name="Bateman A."/>
            <person name="Chiu C.H."/>
            <person name="Tang P."/>
            <person name="Hegemann P."/>
            <person name="Fromm H."/>
            <person name="Raoult D."/>
            <person name="Greub G."/>
            <person name="Miranda-Saavedra D."/>
            <person name="Chen N."/>
            <person name="Nash P."/>
            <person name="Ginger M.L."/>
            <person name="Horn M."/>
            <person name="Schaap P."/>
            <person name="Caler L."/>
            <person name="Loftus B."/>
        </authorList>
    </citation>
    <scope>NUCLEOTIDE SEQUENCE [LARGE SCALE GENOMIC DNA]</scope>
    <source>
        <strain evidence="3 4">Neff</strain>
    </source>
</reference>
<feature type="domain" description="FAD dependent oxidoreductase" evidence="2">
    <location>
        <begin position="157"/>
        <end position="450"/>
    </location>
</feature>
<dbReference type="InterPro" id="IPR036188">
    <property type="entry name" value="FAD/NAD-bd_sf"/>
</dbReference>
<dbReference type="GeneID" id="14923295"/>
<dbReference type="Gene3D" id="3.30.9.10">
    <property type="entry name" value="D-Amino Acid Oxidase, subunit A, domain 2"/>
    <property type="match status" value="2"/>
</dbReference>
<dbReference type="OrthoDB" id="429143at2759"/>
<evidence type="ECO:0000313" key="4">
    <source>
        <dbReference type="Proteomes" id="UP000011083"/>
    </source>
</evidence>
<dbReference type="PANTHER" id="PTHR13847">
    <property type="entry name" value="SARCOSINE DEHYDROGENASE-RELATED"/>
    <property type="match status" value="1"/>
</dbReference>
<keyword evidence="4" id="KW-1185">Reference proteome</keyword>
<dbReference type="AlphaFoldDB" id="L8HD88"/>
<dbReference type="VEuPathDB" id="AmoebaDB:ACA1_253480"/>
<evidence type="ECO:0000259" key="2">
    <source>
        <dbReference type="Pfam" id="PF01266"/>
    </source>
</evidence>
<dbReference type="SUPFAM" id="SSF51905">
    <property type="entry name" value="FAD/NAD(P)-binding domain"/>
    <property type="match status" value="1"/>
</dbReference>
<dbReference type="PANTHER" id="PTHR13847:SF260">
    <property type="entry name" value="FAD DEPENDENT OXIDOREDUCTASE DOMAIN-CONTAINING PROTEIN"/>
    <property type="match status" value="1"/>
</dbReference>
<organism evidence="3 4">
    <name type="scientific">Acanthamoeba castellanii (strain ATCC 30010 / Neff)</name>
    <dbReference type="NCBI Taxonomy" id="1257118"/>
    <lineage>
        <taxon>Eukaryota</taxon>
        <taxon>Amoebozoa</taxon>
        <taxon>Discosea</taxon>
        <taxon>Longamoebia</taxon>
        <taxon>Centramoebida</taxon>
        <taxon>Acanthamoebidae</taxon>
        <taxon>Acanthamoeba</taxon>
    </lineage>
</organism>
<evidence type="ECO:0000256" key="1">
    <source>
        <dbReference type="SAM" id="MobiDB-lite"/>
    </source>
</evidence>
<protein>
    <submittedName>
        <fullName evidence="3">FAD dependent oxidoreductase domain containing protein</fullName>
    </submittedName>
</protein>
<dbReference type="RefSeq" id="XP_004367617.1">
    <property type="nucleotide sequence ID" value="XM_004367560.1"/>
</dbReference>
<dbReference type="GO" id="GO:0005737">
    <property type="term" value="C:cytoplasm"/>
    <property type="evidence" value="ECO:0007669"/>
    <property type="project" value="TreeGrafter"/>
</dbReference>
<dbReference type="Pfam" id="PF01266">
    <property type="entry name" value="DAO"/>
    <property type="match status" value="2"/>
</dbReference>
<dbReference type="Gene3D" id="3.50.50.60">
    <property type="entry name" value="FAD/NAD(P)-binding domain"/>
    <property type="match status" value="2"/>
</dbReference>
<dbReference type="KEGG" id="acan:ACA1_253480"/>
<name>L8HD88_ACACF</name>
<dbReference type="InterPro" id="IPR006076">
    <property type="entry name" value="FAD-dep_OxRdtase"/>
</dbReference>
<dbReference type="Proteomes" id="UP000011083">
    <property type="component" value="Unassembled WGS sequence"/>
</dbReference>
<sequence>MTGLATAYWLRRSGVSDVLVLEQRDGLAHGATGRNGGHCWPSFTPFSESKLELYGREEEARLSEFKKQNFELIKEFIATHDVSCDFCSHGCLELARHESEAVFLKDYMEQVKATNPDLGLEWWDKEKCEQEAHSPSFLGGSTSPPRRPSNPAKEEEARLSEFKKQNFELIKEFIATHDLELARHESEAVFLKDYMEQVKATNPDLGLEWWDKEKCEQEAHSPSFLGGLYQPTAASFYPAKVVYALAREARKLGGVQIMTNTPVLDITEDQPHHYRLRTANGGEVTTSCVVHATNAWAPALALITSPISQLRWLRNLAFDDGFQYMIQREDGRIVLGGMRWVTPTKERDTLDDSICVREISEKLHEFLEENFPSLQEDKGQGVGEGKIPFRVEHEWTGIMAYSKDGAPLVGPLTPLAPLEGGVRAGQYIGAGYTGNGMANCFAAGKSLAEMISGQLQPEDCIQCLLPSRFFDDAKRREIERQAEEEDDDNEWY</sequence>
<feature type="domain" description="FAD dependent oxidoreductase" evidence="2">
    <location>
        <begin position="1"/>
        <end position="144"/>
    </location>
</feature>
<dbReference type="STRING" id="1257118.L8HD88"/>
<accession>L8HD88</accession>
<gene>
    <name evidence="3" type="ORF">ACA1_253480</name>
</gene>